<dbReference type="OrthoDB" id="1751210at2759"/>
<dbReference type="Proteomes" id="UP000001194">
    <property type="component" value="Unassembled WGS sequence"/>
</dbReference>
<feature type="region of interest" description="Disordered" evidence="1">
    <location>
        <begin position="404"/>
        <end position="441"/>
    </location>
</feature>
<name>B0D0B0_LACBS</name>
<dbReference type="InterPro" id="IPR055509">
    <property type="entry name" value="DUF7082"/>
</dbReference>
<feature type="region of interest" description="Disordered" evidence="1">
    <location>
        <begin position="1"/>
        <end position="21"/>
    </location>
</feature>
<feature type="domain" description="DUF7082" evidence="2">
    <location>
        <begin position="197"/>
        <end position="347"/>
    </location>
</feature>
<reference evidence="3 4" key="1">
    <citation type="journal article" date="2008" name="Nature">
        <title>The genome of Laccaria bicolor provides insights into mycorrhizal symbiosis.</title>
        <authorList>
            <person name="Martin F."/>
            <person name="Aerts A."/>
            <person name="Ahren D."/>
            <person name="Brun A."/>
            <person name="Danchin E.G.J."/>
            <person name="Duchaussoy F."/>
            <person name="Gibon J."/>
            <person name="Kohler A."/>
            <person name="Lindquist E."/>
            <person name="Pereda V."/>
            <person name="Salamov A."/>
            <person name="Shapiro H.J."/>
            <person name="Wuyts J."/>
            <person name="Blaudez D."/>
            <person name="Buee M."/>
            <person name="Brokstein P."/>
            <person name="Canbaeck B."/>
            <person name="Cohen D."/>
            <person name="Courty P.E."/>
            <person name="Coutinho P.M."/>
            <person name="Delaruelle C."/>
            <person name="Detter J.C."/>
            <person name="Deveau A."/>
            <person name="DiFazio S."/>
            <person name="Duplessis S."/>
            <person name="Fraissinet-Tachet L."/>
            <person name="Lucic E."/>
            <person name="Frey-Klett P."/>
            <person name="Fourrey C."/>
            <person name="Feussner I."/>
            <person name="Gay G."/>
            <person name="Grimwood J."/>
            <person name="Hoegger P.J."/>
            <person name="Jain P."/>
            <person name="Kilaru S."/>
            <person name="Labbe J."/>
            <person name="Lin Y.C."/>
            <person name="Legue V."/>
            <person name="Le Tacon F."/>
            <person name="Marmeisse R."/>
            <person name="Melayah D."/>
            <person name="Montanini B."/>
            <person name="Muratet M."/>
            <person name="Nehls U."/>
            <person name="Niculita-Hirzel H."/>
            <person name="Oudot-Le Secq M.P."/>
            <person name="Peter M."/>
            <person name="Quesneville H."/>
            <person name="Rajashekar B."/>
            <person name="Reich M."/>
            <person name="Rouhier N."/>
            <person name="Schmutz J."/>
            <person name="Yin T."/>
            <person name="Chalot M."/>
            <person name="Henrissat B."/>
            <person name="Kuees U."/>
            <person name="Lucas S."/>
            <person name="Van de Peer Y."/>
            <person name="Podila G.K."/>
            <person name="Polle A."/>
            <person name="Pukkila P.J."/>
            <person name="Richardson P.M."/>
            <person name="Rouze P."/>
            <person name="Sanders I.R."/>
            <person name="Stajich J.E."/>
            <person name="Tunlid A."/>
            <person name="Tuskan G."/>
            <person name="Grigoriev I.V."/>
        </authorList>
    </citation>
    <scope>NUCLEOTIDE SEQUENCE [LARGE SCALE GENOMIC DNA]</scope>
    <source>
        <strain evidence="4">S238N-H82 / ATCC MYA-4686</strain>
    </source>
</reference>
<organism evidence="4">
    <name type="scientific">Laccaria bicolor (strain S238N-H82 / ATCC MYA-4686)</name>
    <name type="common">Bicoloured deceiver</name>
    <name type="synonym">Laccaria laccata var. bicolor</name>
    <dbReference type="NCBI Taxonomy" id="486041"/>
    <lineage>
        <taxon>Eukaryota</taxon>
        <taxon>Fungi</taxon>
        <taxon>Dikarya</taxon>
        <taxon>Basidiomycota</taxon>
        <taxon>Agaricomycotina</taxon>
        <taxon>Agaricomycetes</taxon>
        <taxon>Agaricomycetidae</taxon>
        <taxon>Agaricales</taxon>
        <taxon>Agaricineae</taxon>
        <taxon>Hydnangiaceae</taxon>
        <taxon>Laccaria</taxon>
    </lineage>
</organism>
<dbReference type="HOGENOM" id="CLU_507211_0_0_1"/>
<feature type="compositionally biased region" description="Low complexity" evidence="1">
    <location>
        <begin position="423"/>
        <end position="441"/>
    </location>
</feature>
<dbReference type="GeneID" id="6072909"/>
<feature type="region of interest" description="Disordered" evidence="1">
    <location>
        <begin position="139"/>
        <end position="187"/>
    </location>
</feature>
<dbReference type="RefSeq" id="XP_001877318.1">
    <property type="nucleotide sequence ID" value="XM_001877283.1"/>
</dbReference>
<protein>
    <submittedName>
        <fullName evidence="3">Predicted protein</fullName>
    </submittedName>
</protein>
<evidence type="ECO:0000313" key="3">
    <source>
        <dbReference type="EMBL" id="EDR11421.1"/>
    </source>
</evidence>
<dbReference type="EMBL" id="DS547095">
    <property type="protein sequence ID" value="EDR11421.1"/>
    <property type="molecule type" value="Genomic_DNA"/>
</dbReference>
<accession>B0D0B0</accession>
<dbReference type="Pfam" id="PF23305">
    <property type="entry name" value="DUF7082"/>
    <property type="match status" value="1"/>
</dbReference>
<dbReference type="AlphaFoldDB" id="B0D0B0"/>
<dbReference type="PANTHER" id="PTHR39463">
    <property type="entry name" value="MEDUSA"/>
    <property type="match status" value="1"/>
</dbReference>
<dbReference type="InParanoid" id="B0D0B0"/>
<proteinExistence type="predicted"/>
<dbReference type="PANTHER" id="PTHR39463:SF1">
    <property type="entry name" value="MEDUSA"/>
    <property type="match status" value="1"/>
</dbReference>
<evidence type="ECO:0000256" key="1">
    <source>
        <dbReference type="SAM" id="MobiDB-lite"/>
    </source>
</evidence>
<dbReference type="KEGG" id="lbc:LACBIDRAFT_323995"/>
<keyword evidence="4" id="KW-1185">Reference proteome</keyword>
<gene>
    <name evidence="3" type="ORF">LACBIDRAFT_323995</name>
</gene>
<feature type="compositionally biased region" description="Polar residues" evidence="1">
    <location>
        <begin position="154"/>
        <end position="164"/>
    </location>
</feature>
<evidence type="ECO:0000313" key="4">
    <source>
        <dbReference type="Proteomes" id="UP000001194"/>
    </source>
</evidence>
<evidence type="ECO:0000259" key="2">
    <source>
        <dbReference type="Pfam" id="PF23305"/>
    </source>
</evidence>
<sequence length="524" mass="58147">MVVHSPPSHNDPSTPPLAMHAPRPLASQKIDRGLNNAQDHLALPSPSPSDVVKSPTGIIHVLAYTPTEGERGVPITVRIHFHPDLADAMYVRLVVGQKAVATKVRELPGVDYGDVSPLLNSLHFSFLVSDHPMRKLPRLQIPTSNTSLRRRSLPNLSTPSPTTSDHQEQFPKVPQRRQASMSGDHDQDDLYAQTPILDLATPLANICAGWSAAELQAGRRLVRFSKVQDGRRLIVSCEPIRQEDYCEADSVISCIYREEADTCFVTSVDVIYLLERLTNGEFPVEEKNRIRRNLEGLRPTTVSKHKAGFGDFFQRIMEFPDPKPRNIEKDLKVFEWNLLGQALEKILSKYSIYTSPTPDHSDSPTEEVSSLESPELLALQLAYPAEDTSPRQYVDQRTRATKFEPTSDDFHFASTSSGPEVFASPIESPATASPSSSSSSAFPVFAHDTTHTESNATSAWTPDFKAGEMAVDNFSLLNPYDVGHPGPDNAFSDNTGMDFNIYENFTFHHIADDTLATLADHQYM</sequence>
<dbReference type="GO" id="GO:0005634">
    <property type="term" value="C:nucleus"/>
    <property type="evidence" value="ECO:0007669"/>
    <property type="project" value="TreeGrafter"/>
</dbReference>